<dbReference type="Gene3D" id="1.10.630.10">
    <property type="entry name" value="Cytochrome P450"/>
    <property type="match status" value="1"/>
</dbReference>
<dbReference type="InterPro" id="IPR001128">
    <property type="entry name" value="Cyt_P450"/>
</dbReference>
<dbReference type="Pfam" id="PF00067">
    <property type="entry name" value="p450"/>
    <property type="match status" value="1"/>
</dbReference>
<dbReference type="STRING" id="1330018.A0A167H6Q3"/>
<organism evidence="11 12">
    <name type="scientific">Calocera viscosa (strain TUFC12733)</name>
    <dbReference type="NCBI Taxonomy" id="1330018"/>
    <lineage>
        <taxon>Eukaryota</taxon>
        <taxon>Fungi</taxon>
        <taxon>Dikarya</taxon>
        <taxon>Basidiomycota</taxon>
        <taxon>Agaricomycotina</taxon>
        <taxon>Dacrymycetes</taxon>
        <taxon>Dacrymycetales</taxon>
        <taxon>Dacrymycetaceae</taxon>
        <taxon>Calocera</taxon>
    </lineage>
</organism>
<evidence type="ECO:0000313" key="12">
    <source>
        <dbReference type="Proteomes" id="UP000076738"/>
    </source>
</evidence>
<evidence type="ECO:0000256" key="7">
    <source>
        <dbReference type="ARBA" id="ARBA00023033"/>
    </source>
</evidence>
<dbReference type="PANTHER" id="PTHR24292:SF102">
    <property type="entry name" value="CYTOCHROME P450 FAMILY-RELATED"/>
    <property type="match status" value="1"/>
</dbReference>
<dbReference type="AlphaFoldDB" id="A0A167H6Q3"/>
<keyword evidence="7 9" id="KW-0503">Monooxygenase</keyword>
<evidence type="ECO:0000256" key="10">
    <source>
        <dbReference type="SAM" id="Phobius"/>
    </source>
</evidence>
<feature type="transmembrane region" description="Helical" evidence="10">
    <location>
        <begin position="12"/>
        <end position="30"/>
    </location>
</feature>
<dbReference type="SUPFAM" id="SSF48264">
    <property type="entry name" value="Cytochrome P450"/>
    <property type="match status" value="1"/>
</dbReference>
<dbReference type="PROSITE" id="PS00086">
    <property type="entry name" value="CYTOCHROME_P450"/>
    <property type="match status" value="1"/>
</dbReference>
<keyword evidence="3 8" id="KW-0349">Heme</keyword>
<evidence type="ECO:0000256" key="9">
    <source>
        <dbReference type="RuleBase" id="RU000461"/>
    </source>
</evidence>
<name>A0A167H6Q3_CALVF</name>
<dbReference type="InterPro" id="IPR002401">
    <property type="entry name" value="Cyt_P450_E_grp-I"/>
</dbReference>
<comment type="cofactor">
    <cofactor evidence="1 8">
        <name>heme</name>
        <dbReference type="ChEBI" id="CHEBI:30413"/>
    </cofactor>
</comment>
<keyword evidence="10" id="KW-0812">Transmembrane</keyword>
<dbReference type="GO" id="GO:0016705">
    <property type="term" value="F:oxidoreductase activity, acting on paired donors, with incorporation or reduction of molecular oxygen"/>
    <property type="evidence" value="ECO:0007669"/>
    <property type="project" value="InterPro"/>
</dbReference>
<keyword evidence="12" id="KW-1185">Reference proteome</keyword>
<evidence type="ECO:0000256" key="8">
    <source>
        <dbReference type="PIRSR" id="PIRSR602401-1"/>
    </source>
</evidence>
<accession>A0A167H6Q3</accession>
<evidence type="ECO:0000256" key="6">
    <source>
        <dbReference type="ARBA" id="ARBA00023004"/>
    </source>
</evidence>
<dbReference type="InterPro" id="IPR017972">
    <property type="entry name" value="Cyt_P450_CS"/>
</dbReference>
<dbReference type="Proteomes" id="UP000076738">
    <property type="component" value="Unassembled WGS sequence"/>
</dbReference>
<comment type="similarity">
    <text evidence="2 9">Belongs to the cytochrome P450 family.</text>
</comment>
<keyword evidence="10" id="KW-0472">Membrane</keyword>
<dbReference type="PRINTS" id="PR00463">
    <property type="entry name" value="EP450I"/>
</dbReference>
<keyword evidence="4 8" id="KW-0479">Metal-binding</keyword>
<reference evidence="11 12" key="1">
    <citation type="journal article" date="2016" name="Mol. Biol. Evol.">
        <title>Comparative Genomics of Early-Diverging Mushroom-Forming Fungi Provides Insights into the Origins of Lignocellulose Decay Capabilities.</title>
        <authorList>
            <person name="Nagy L.G."/>
            <person name="Riley R."/>
            <person name="Tritt A."/>
            <person name="Adam C."/>
            <person name="Daum C."/>
            <person name="Floudas D."/>
            <person name="Sun H."/>
            <person name="Yadav J.S."/>
            <person name="Pangilinan J."/>
            <person name="Larsson K.H."/>
            <person name="Matsuura K."/>
            <person name="Barry K."/>
            <person name="Labutti K."/>
            <person name="Kuo R."/>
            <person name="Ohm R.A."/>
            <person name="Bhattacharya S.S."/>
            <person name="Shirouzu T."/>
            <person name="Yoshinaga Y."/>
            <person name="Martin F.M."/>
            <person name="Grigoriev I.V."/>
            <person name="Hibbett D.S."/>
        </authorList>
    </citation>
    <scope>NUCLEOTIDE SEQUENCE [LARGE SCALE GENOMIC DNA]</scope>
    <source>
        <strain evidence="11 12">TUFC12733</strain>
    </source>
</reference>
<protein>
    <submittedName>
        <fullName evidence="11">Cytochrome P450</fullName>
    </submittedName>
</protein>
<keyword evidence="5 9" id="KW-0560">Oxidoreductase</keyword>
<dbReference type="EMBL" id="KV417325">
    <property type="protein sequence ID" value="KZO91296.1"/>
    <property type="molecule type" value="Genomic_DNA"/>
</dbReference>
<dbReference type="PANTHER" id="PTHR24292">
    <property type="entry name" value="CYTOCHROME P450"/>
    <property type="match status" value="1"/>
</dbReference>
<evidence type="ECO:0000313" key="11">
    <source>
        <dbReference type="EMBL" id="KZO91296.1"/>
    </source>
</evidence>
<evidence type="ECO:0000256" key="4">
    <source>
        <dbReference type="ARBA" id="ARBA00022723"/>
    </source>
</evidence>
<dbReference type="OrthoDB" id="1470350at2759"/>
<dbReference type="GO" id="GO:0020037">
    <property type="term" value="F:heme binding"/>
    <property type="evidence" value="ECO:0007669"/>
    <property type="project" value="InterPro"/>
</dbReference>
<dbReference type="InterPro" id="IPR036396">
    <property type="entry name" value="Cyt_P450_sf"/>
</dbReference>
<proteinExistence type="inferred from homology"/>
<gene>
    <name evidence="11" type="ORF">CALVIDRAFT_541931</name>
</gene>
<dbReference type="PRINTS" id="PR00385">
    <property type="entry name" value="P450"/>
</dbReference>
<evidence type="ECO:0000256" key="2">
    <source>
        <dbReference type="ARBA" id="ARBA00010617"/>
    </source>
</evidence>
<keyword evidence="10" id="KW-1133">Transmembrane helix</keyword>
<sequence>MDSITSHLEPHRLLGVALSILIVYRIHMVLQRGNSFAGLPIRVFPFAPYRPPGVLLPCFRFNPGIEYPWKFRKDLYQGKTGTFAALALFFCNDVFLFTRDLRVIRQATGPGRVWGKDESFALAENFPSSAANVATAEDEEHTRHRRIMSPAFNDELYRDVWAQGVKKFGELSNFASWTTSTCVTIEDFQNFTSKFTLSIMAKAGFDIDLPWEALAETKKDDAVANIWEVFEIVGANVITACVLPSWAEYLPVKLLKNIFRCRRKLREILGDAITKRQTSSRLLAQTGKRDILTHILQANGSNTYGTKLNDDEVMSNTFVMFLTGHETSATALAVIIGWLALHQKLQETLYTAINSVLIDGRPPTFDDYGSLKPVLDCIMESLRLLPIAPIILREAKENTILTIPERTKPLVVPKGTMLVGDLTGLNYDPDKYPDPERFDPSRWSSKSELTMEDYIAFGLGIHACLGRKFALHEMVCFLTLLVRGWQIQPILKDGETDEGWRKRVMEDNMHVGISTGPRVVPVTLIRR</sequence>
<dbReference type="InterPro" id="IPR050476">
    <property type="entry name" value="Insect_CytP450_Detox"/>
</dbReference>
<feature type="binding site" description="axial binding residue" evidence="8">
    <location>
        <position position="464"/>
    </location>
    <ligand>
        <name>heme</name>
        <dbReference type="ChEBI" id="CHEBI:30413"/>
    </ligand>
    <ligandPart>
        <name>Fe</name>
        <dbReference type="ChEBI" id="CHEBI:18248"/>
    </ligandPart>
</feature>
<evidence type="ECO:0000256" key="1">
    <source>
        <dbReference type="ARBA" id="ARBA00001971"/>
    </source>
</evidence>
<keyword evidence="6 8" id="KW-0408">Iron</keyword>
<dbReference type="GO" id="GO:0005506">
    <property type="term" value="F:iron ion binding"/>
    <property type="evidence" value="ECO:0007669"/>
    <property type="project" value="InterPro"/>
</dbReference>
<evidence type="ECO:0000256" key="3">
    <source>
        <dbReference type="ARBA" id="ARBA00022617"/>
    </source>
</evidence>
<evidence type="ECO:0000256" key="5">
    <source>
        <dbReference type="ARBA" id="ARBA00023002"/>
    </source>
</evidence>
<dbReference type="GO" id="GO:0004497">
    <property type="term" value="F:monooxygenase activity"/>
    <property type="evidence" value="ECO:0007669"/>
    <property type="project" value="UniProtKB-KW"/>
</dbReference>